<dbReference type="GO" id="GO:0008168">
    <property type="term" value="F:methyltransferase activity"/>
    <property type="evidence" value="ECO:0007669"/>
    <property type="project" value="UniProtKB-KW"/>
</dbReference>
<sequence>MVHGDARRLEQVAGVFDAVIEAHYVGHLPADERGPAFAAAVQAVRPGAAS</sequence>
<keyword evidence="1" id="KW-0489">Methyltransferase</keyword>
<dbReference type="EMBL" id="CP115149">
    <property type="protein sequence ID" value="WBL36126.1"/>
    <property type="molecule type" value="Genomic_DNA"/>
</dbReference>
<gene>
    <name evidence="1" type="ORF">O0235_00425</name>
</gene>
<evidence type="ECO:0000313" key="1">
    <source>
        <dbReference type="EMBL" id="WBL36126.1"/>
    </source>
</evidence>
<dbReference type="GO" id="GO:0032259">
    <property type="term" value="P:methylation"/>
    <property type="evidence" value="ECO:0007669"/>
    <property type="project" value="UniProtKB-KW"/>
</dbReference>
<protein>
    <submittedName>
        <fullName evidence="1">Class I SAM-dependent methyltransferase</fullName>
    </submittedName>
</protein>
<accession>A0ABY7M6G3</accession>
<keyword evidence="1" id="KW-0808">Transferase</keyword>
<dbReference type="InterPro" id="IPR029063">
    <property type="entry name" value="SAM-dependent_MTases_sf"/>
</dbReference>
<reference evidence="1 2" key="1">
    <citation type="journal article" date="2023" name="ISME J.">
        <title>Thermophilic Dehalococcoidia with unusual traits shed light on an unexpected past.</title>
        <authorList>
            <person name="Palmer M."/>
            <person name="Covington J.K."/>
            <person name="Zhou E.M."/>
            <person name="Thomas S.C."/>
            <person name="Habib N."/>
            <person name="Seymour C.O."/>
            <person name="Lai D."/>
            <person name="Johnston J."/>
            <person name="Hashimi A."/>
            <person name="Jiao J.Y."/>
            <person name="Muok A.R."/>
            <person name="Liu L."/>
            <person name="Xian W.D."/>
            <person name="Zhi X.Y."/>
            <person name="Li M.M."/>
            <person name="Silva L.P."/>
            <person name="Bowen B.P."/>
            <person name="Louie K."/>
            <person name="Briegel A."/>
            <person name="Pett-Ridge J."/>
            <person name="Weber P.K."/>
            <person name="Tocheva E.I."/>
            <person name="Woyke T."/>
            <person name="Northen T.R."/>
            <person name="Mayali X."/>
            <person name="Li W.J."/>
            <person name="Hedlund B.P."/>
        </authorList>
    </citation>
    <scope>NUCLEOTIDE SEQUENCE [LARGE SCALE GENOMIC DNA]</scope>
    <source>
        <strain evidence="1 2">YIM 72310</strain>
    </source>
</reference>
<evidence type="ECO:0000313" key="2">
    <source>
        <dbReference type="Proteomes" id="UP001212803"/>
    </source>
</evidence>
<organism evidence="1 2">
    <name type="scientific">Tepidiforma flava</name>
    <dbReference type="NCBI Taxonomy" id="3004094"/>
    <lineage>
        <taxon>Bacteria</taxon>
        <taxon>Bacillati</taxon>
        <taxon>Chloroflexota</taxon>
        <taxon>Tepidiformia</taxon>
        <taxon>Tepidiformales</taxon>
        <taxon>Tepidiformaceae</taxon>
        <taxon>Tepidiforma</taxon>
    </lineage>
</organism>
<dbReference type="SUPFAM" id="SSF53335">
    <property type="entry name" value="S-adenosyl-L-methionine-dependent methyltransferases"/>
    <property type="match status" value="1"/>
</dbReference>
<dbReference type="RefSeq" id="WP_270056651.1">
    <property type="nucleotide sequence ID" value="NZ_CP115149.1"/>
</dbReference>
<keyword evidence="2" id="KW-1185">Reference proteome</keyword>
<proteinExistence type="predicted"/>
<dbReference type="Proteomes" id="UP001212803">
    <property type="component" value="Chromosome"/>
</dbReference>
<name>A0ABY7M6G3_9CHLR</name>
<dbReference type="Gene3D" id="3.40.50.150">
    <property type="entry name" value="Vaccinia Virus protein VP39"/>
    <property type="match status" value="1"/>
</dbReference>